<gene>
    <name evidence="2" type="ORF">PDE_06690</name>
</gene>
<sequence>MGALKHWSMIDHLFSRWVPGTARPQVHTGRLSFFGESRMGYNGFEGAQASLSGESALLLQQPGKSGERREKTPRQEGKTASTDKVKLTGERREGEKCVCGFEKDPKLASQQPAQHGKEKEDTLGIAHQNQQQRGPDSTER</sequence>
<feature type="compositionally biased region" description="Polar residues" evidence="1">
    <location>
        <begin position="127"/>
        <end position="140"/>
    </location>
</feature>
<dbReference type="Proteomes" id="UP000019376">
    <property type="component" value="Unassembled WGS sequence"/>
</dbReference>
<feature type="compositionally biased region" description="Basic and acidic residues" evidence="1">
    <location>
        <begin position="65"/>
        <end position="106"/>
    </location>
</feature>
<evidence type="ECO:0000313" key="3">
    <source>
        <dbReference type="Proteomes" id="UP000019376"/>
    </source>
</evidence>
<evidence type="ECO:0000256" key="1">
    <source>
        <dbReference type="SAM" id="MobiDB-lite"/>
    </source>
</evidence>
<name>S8AZ66_PENO1</name>
<proteinExistence type="predicted"/>
<dbReference type="AlphaFoldDB" id="S8AZ66"/>
<keyword evidence="3" id="KW-1185">Reference proteome</keyword>
<accession>S8AZ66</accession>
<dbReference type="HOGENOM" id="CLU_1835827_0_0_1"/>
<protein>
    <submittedName>
        <fullName evidence="2">Uncharacterized protein</fullName>
    </submittedName>
</protein>
<organism evidence="2 3">
    <name type="scientific">Penicillium oxalicum (strain 114-2 / CGMCC 5302)</name>
    <name type="common">Penicillium decumbens</name>
    <dbReference type="NCBI Taxonomy" id="933388"/>
    <lineage>
        <taxon>Eukaryota</taxon>
        <taxon>Fungi</taxon>
        <taxon>Dikarya</taxon>
        <taxon>Ascomycota</taxon>
        <taxon>Pezizomycotina</taxon>
        <taxon>Eurotiomycetes</taxon>
        <taxon>Eurotiomycetidae</taxon>
        <taxon>Eurotiales</taxon>
        <taxon>Aspergillaceae</taxon>
        <taxon>Penicillium</taxon>
    </lineage>
</organism>
<reference evidence="2 3" key="1">
    <citation type="journal article" date="2013" name="PLoS ONE">
        <title>Genomic and secretomic analyses reveal unique features of the lignocellulolytic enzyme system of Penicillium decumbens.</title>
        <authorList>
            <person name="Liu G."/>
            <person name="Zhang L."/>
            <person name="Wei X."/>
            <person name="Zou G."/>
            <person name="Qin Y."/>
            <person name="Ma L."/>
            <person name="Li J."/>
            <person name="Zheng H."/>
            <person name="Wang S."/>
            <person name="Wang C."/>
            <person name="Xun L."/>
            <person name="Zhao G.-P."/>
            <person name="Zhou Z."/>
            <person name="Qu Y."/>
        </authorList>
    </citation>
    <scope>NUCLEOTIDE SEQUENCE [LARGE SCALE GENOMIC DNA]</scope>
    <source>
        <strain evidence="3">114-2 / CGMCC 5302</strain>
    </source>
</reference>
<evidence type="ECO:0000313" key="2">
    <source>
        <dbReference type="EMBL" id="EPS31733.1"/>
    </source>
</evidence>
<feature type="region of interest" description="Disordered" evidence="1">
    <location>
        <begin position="53"/>
        <end position="140"/>
    </location>
</feature>
<dbReference type="EMBL" id="KB644414">
    <property type="protein sequence ID" value="EPS31733.1"/>
    <property type="molecule type" value="Genomic_DNA"/>
</dbReference>